<organism evidence="1 2">
    <name type="scientific">Leucogyrophana mollusca</name>
    <dbReference type="NCBI Taxonomy" id="85980"/>
    <lineage>
        <taxon>Eukaryota</taxon>
        <taxon>Fungi</taxon>
        <taxon>Dikarya</taxon>
        <taxon>Basidiomycota</taxon>
        <taxon>Agaricomycotina</taxon>
        <taxon>Agaricomycetes</taxon>
        <taxon>Agaricomycetidae</taxon>
        <taxon>Boletales</taxon>
        <taxon>Boletales incertae sedis</taxon>
        <taxon>Leucogyrophana</taxon>
    </lineage>
</organism>
<keyword evidence="2" id="KW-1185">Reference proteome</keyword>
<evidence type="ECO:0000313" key="2">
    <source>
        <dbReference type="Proteomes" id="UP000790709"/>
    </source>
</evidence>
<gene>
    <name evidence="1" type="ORF">BV22DRAFT_1065728</name>
</gene>
<sequence length="857" mass="94000">MSQPAESTCKPPSAPTFSFTAPFPAASSSASSASPNNSALKQRRVSLALPSSPRLVPAWNFRDDTGLASHVAETTGLMPERRGKMRKIADDGDLEEHDGFIIQQKKQRKKWTEEETQMLVDGCNTWGVGNWKAILKDPSLKFDSRSPVDLKDRFRTYFPDAYKEHYPNAKTHLSSKVRSTLPDGRSLFEKRRSKKRRPFTEEEDRALKAGYEKHGTVWATIVKDPIFQEQNRRSTDLRDRFRNAFPELYQAAGYKPRGAPKKRRDISIQLPIRAATDDQLPTNSSHAGPAKKKRAQSSQGLYRGGTKSVPESTTNSEDEDSSGEEDNGRLFRCPPISHEAAQPEEAPRSSESFAEVDMETIDPLSEPLSIPDFMPSASQSLSELTDSSQSQNWSSSVETPIHSQSSWSTAAGSPTSSHISSDYLVSHSPFIRRHDGLNTIGKSAWGPQDWFSANPRLDASAFSSGGSSFAEGLSPGPSSPFSFHNLNHGVVDRYDLFPSTFPHDFASEAGVGDSHSTFSDPEMFAPSSFRGFTHHSNYAGDLIFGARTHQPQQTFYGPGFGFGTPGLGLSGMQPPSGIHPMQLHTPALPGIDEIELASINLNDHAEAPHDAMEGTADVGVQKDDTSLNVATLDLFSLPSHDLDDIVDLSHSTPPATPITTSRHMRAHSQMHASATHGRSISVPPTEHRSTTCSQPQISTSRSLPFFDPLTPSLHQSDPTSYSAHPSSHPSACDGTSWRPSHPNDLYGLPFLDLHYYSNGDNHNDTSESKMVSDTSRQGQALDLARSTSSFKLSAQSVSYSTISQALQSAQTELAGAVRPQHTLHHRGQSQSFVRPQDLQLRKNDNKRKRASWDGGAF</sequence>
<dbReference type="Proteomes" id="UP000790709">
    <property type="component" value="Unassembled WGS sequence"/>
</dbReference>
<reference evidence="1" key="1">
    <citation type="journal article" date="2021" name="New Phytol.">
        <title>Evolutionary innovations through gain and loss of genes in the ectomycorrhizal Boletales.</title>
        <authorList>
            <person name="Wu G."/>
            <person name="Miyauchi S."/>
            <person name="Morin E."/>
            <person name="Kuo A."/>
            <person name="Drula E."/>
            <person name="Varga T."/>
            <person name="Kohler A."/>
            <person name="Feng B."/>
            <person name="Cao Y."/>
            <person name="Lipzen A."/>
            <person name="Daum C."/>
            <person name="Hundley H."/>
            <person name="Pangilinan J."/>
            <person name="Johnson J."/>
            <person name="Barry K."/>
            <person name="LaButti K."/>
            <person name="Ng V."/>
            <person name="Ahrendt S."/>
            <person name="Min B."/>
            <person name="Choi I.G."/>
            <person name="Park H."/>
            <person name="Plett J.M."/>
            <person name="Magnuson J."/>
            <person name="Spatafora J.W."/>
            <person name="Nagy L.G."/>
            <person name="Henrissat B."/>
            <person name="Grigoriev I.V."/>
            <person name="Yang Z.L."/>
            <person name="Xu J."/>
            <person name="Martin F.M."/>
        </authorList>
    </citation>
    <scope>NUCLEOTIDE SEQUENCE</scope>
    <source>
        <strain evidence="1">KUC20120723A-06</strain>
    </source>
</reference>
<accession>A0ACB8BGS8</accession>
<dbReference type="EMBL" id="MU266411">
    <property type="protein sequence ID" value="KAH7925000.1"/>
    <property type="molecule type" value="Genomic_DNA"/>
</dbReference>
<proteinExistence type="predicted"/>
<protein>
    <submittedName>
        <fullName evidence="1">Uncharacterized protein</fullName>
    </submittedName>
</protein>
<evidence type="ECO:0000313" key="1">
    <source>
        <dbReference type="EMBL" id="KAH7925000.1"/>
    </source>
</evidence>
<name>A0ACB8BGS8_9AGAM</name>
<comment type="caution">
    <text evidence="1">The sequence shown here is derived from an EMBL/GenBank/DDBJ whole genome shotgun (WGS) entry which is preliminary data.</text>
</comment>